<dbReference type="RefSeq" id="WP_067640016.1">
    <property type="nucleotide sequence ID" value="NZ_JAAXPI010000033.1"/>
</dbReference>
<organism evidence="5 6">
    <name type="scientific">Actinomadura latina</name>
    <dbReference type="NCBI Taxonomy" id="163603"/>
    <lineage>
        <taxon>Bacteria</taxon>
        <taxon>Bacillati</taxon>
        <taxon>Actinomycetota</taxon>
        <taxon>Actinomycetes</taxon>
        <taxon>Streptosporangiales</taxon>
        <taxon>Thermomonosporaceae</taxon>
        <taxon>Actinomadura</taxon>
    </lineage>
</organism>
<feature type="compositionally biased region" description="Polar residues" evidence="4">
    <location>
        <begin position="1"/>
        <end position="11"/>
    </location>
</feature>
<evidence type="ECO:0000256" key="3">
    <source>
        <dbReference type="ARBA" id="ARBA00023180"/>
    </source>
</evidence>
<dbReference type="Pfam" id="PF03098">
    <property type="entry name" value="An_peroxidase"/>
    <property type="match status" value="1"/>
</dbReference>
<proteinExistence type="predicted"/>
<evidence type="ECO:0000313" key="5">
    <source>
        <dbReference type="EMBL" id="NKZ06287.1"/>
    </source>
</evidence>
<evidence type="ECO:0000256" key="2">
    <source>
        <dbReference type="ARBA" id="ARBA00022525"/>
    </source>
</evidence>
<keyword evidence="3" id="KW-0325">Glycoprotein</keyword>
<feature type="region of interest" description="Disordered" evidence="4">
    <location>
        <begin position="121"/>
        <end position="148"/>
    </location>
</feature>
<sequence length="562" mass="62649">MTDSPTLSTSAYAPATEAGSPDGEVTAKLHQEIEERLRAQLEQGILPQWTAPQPHPSMSDHGMTAQFLAEPKKDADGQTPPVVDTGYYCRLFPASESAPDDKALMMLGAPCGPMDANPPGRPEHRISEQAPVKTPCLSSGAREKESDDLKTVPAGYTYFGQFLDHNITFQADATFDPGNDPKANPNYRSGRISLEHVYGLGPQTQSFQYYDNKDNGKFWIDPDRAYDVPRNDEGVPLIADPRNDNTVITIQLHLAFMKFHNAVVDMLIGQVPDKKLFAAAKQTVVWHYQWLVLHDWLSKIIEPNIFDQIQKNKGKFFHPQPGPITLPVEFTVAGYRLHSLVKERYQLNHRTEGHLFHFRKPFSRLSPDDRIDWSYFFATGERTPQYAKKFNGKVVHTFLNMPGPIDTPIEWLDNPVKTMPIPGVQPPEEYVPLRSIAVRNLLRGKAFRLPSGQAVAKKVIEAYKLGGHPCTNEELGLTLDGFGSEAPLWYYVMKEGAVAAEGSTLGPVGSVLVGEVLFGLLRADPTSFLYHNEHDKNHEWKPVLGAKPGVFTMADMLRVAGV</sequence>
<evidence type="ECO:0000313" key="6">
    <source>
        <dbReference type="Proteomes" id="UP000579250"/>
    </source>
</evidence>
<protein>
    <recommendedName>
        <fullName evidence="7">Heme peroxidase</fullName>
    </recommendedName>
</protein>
<dbReference type="Gene3D" id="1.10.640.10">
    <property type="entry name" value="Haem peroxidase domain superfamily, animal type"/>
    <property type="match status" value="1"/>
</dbReference>
<comment type="caution">
    <text evidence="5">The sequence shown here is derived from an EMBL/GenBank/DDBJ whole genome shotgun (WGS) entry which is preliminary data.</text>
</comment>
<dbReference type="GO" id="GO:0004601">
    <property type="term" value="F:peroxidase activity"/>
    <property type="evidence" value="ECO:0007669"/>
    <property type="project" value="InterPro"/>
</dbReference>
<reference evidence="5 6" key="1">
    <citation type="submission" date="2020-04" db="EMBL/GenBank/DDBJ databases">
        <title>MicrobeNet Type strains.</title>
        <authorList>
            <person name="Nicholson A.C."/>
        </authorList>
    </citation>
    <scope>NUCLEOTIDE SEQUENCE [LARGE SCALE GENOMIC DNA]</scope>
    <source>
        <strain evidence="5 6">ATCC BAA-277</strain>
    </source>
</reference>
<dbReference type="PANTHER" id="PTHR11475:SF4">
    <property type="entry name" value="CHORION PEROXIDASE"/>
    <property type="match status" value="1"/>
</dbReference>
<dbReference type="GO" id="GO:0020037">
    <property type="term" value="F:heme binding"/>
    <property type="evidence" value="ECO:0007669"/>
    <property type="project" value="InterPro"/>
</dbReference>
<dbReference type="InterPro" id="IPR037120">
    <property type="entry name" value="Haem_peroxidase_sf_animal"/>
</dbReference>
<accession>A0A846Z329</accession>
<gene>
    <name evidence="5" type="ORF">HGB48_21415</name>
</gene>
<dbReference type="GO" id="GO:0006979">
    <property type="term" value="P:response to oxidative stress"/>
    <property type="evidence" value="ECO:0007669"/>
    <property type="project" value="InterPro"/>
</dbReference>
<dbReference type="InterPro" id="IPR010255">
    <property type="entry name" value="Haem_peroxidase_sf"/>
</dbReference>
<evidence type="ECO:0008006" key="7">
    <source>
        <dbReference type="Google" id="ProtNLM"/>
    </source>
</evidence>
<dbReference type="PANTHER" id="PTHR11475">
    <property type="entry name" value="OXIDASE/PEROXIDASE"/>
    <property type="match status" value="1"/>
</dbReference>
<dbReference type="InterPro" id="IPR019791">
    <property type="entry name" value="Haem_peroxidase_animal"/>
</dbReference>
<keyword evidence="6" id="KW-1185">Reference proteome</keyword>
<comment type="subcellular location">
    <subcellularLocation>
        <location evidence="1">Secreted</location>
    </subcellularLocation>
</comment>
<dbReference type="Proteomes" id="UP000579250">
    <property type="component" value="Unassembled WGS sequence"/>
</dbReference>
<dbReference type="EMBL" id="JAAXPI010000033">
    <property type="protein sequence ID" value="NKZ06287.1"/>
    <property type="molecule type" value="Genomic_DNA"/>
</dbReference>
<feature type="region of interest" description="Disordered" evidence="4">
    <location>
        <begin position="1"/>
        <end position="24"/>
    </location>
</feature>
<dbReference type="SUPFAM" id="SSF48113">
    <property type="entry name" value="Heme-dependent peroxidases"/>
    <property type="match status" value="1"/>
</dbReference>
<evidence type="ECO:0000256" key="1">
    <source>
        <dbReference type="ARBA" id="ARBA00004613"/>
    </source>
</evidence>
<dbReference type="GO" id="GO:0005576">
    <property type="term" value="C:extracellular region"/>
    <property type="evidence" value="ECO:0007669"/>
    <property type="project" value="UniProtKB-SubCell"/>
</dbReference>
<name>A0A846Z329_9ACTN</name>
<keyword evidence="2" id="KW-0964">Secreted</keyword>
<dbReference type="AlphaFoldDB" id="A0A846Z329"/>
<evidence type="ECO:0000256" key="4">
    <source>
        <dbReference type="SAM" id="MobiDB-lite"/>
    </source>
</evidence>